<dbReference type="InterPro" id="IPR001680">
    <property type="entry name" value="WD40_rpt"/>
</dbReference>
<dbReference type="SUPFAM" id="SSF50978">
    <property type="entry name" value="WD40 repeat-like"/>
    <property type="match status" value="1"/>
</dbReference>
<dbReference type="InterPro" id="IPR015943">
    <property type="entry name" value="WD40/YVTN_repeat-like_dom_sf"/>
</dbReference>
<dbReference type="InterPro" id="IPR019775">
    <property type="entry name" value="WD40_repeat_CS"/>
</dbReference>
<sequence length="421" mass="45721">LVGDGGHDNKTIRLWDVNTQQQLGAMKGDHYFLSVAFSPDAKLIASGCGRYPSHPSACSVQRWDVQKMTAAANPFKGHTSVVTSVQFSPDGTRVASSSMDRTICIWDVERGTRVVGPLKGHTNSVRLVAFSPDGFQIVSCSYDGTVWLWDAREGRLIGNPYDGHTKEVNSVAFSPRGTYVVSGSDDKTVRLWDIRTGRQVDQPFQEHIDAVNSVAFSPCGQFVVSGSRDTKVIIRSTLANYPLPSNVLDSHSTGTRKSLECSQTRKGQQALRGSRYLAPVDSCSVPDCSPSTPDPLDQSEEVPRGGSDLEPSSEFPVPVEHMAPVDEGGLTQDEVTQSLSHMTTQQIFECLIAAGCIDLSPQMDTRQDTAIIVSGGGFGNIWVGQLHNGTKVAIKAWRTNALQDCKQKCQQNPGGLIIYDF</sequence>
<feature type="region of interest" description="Disordered" evidence="4">
    <location>
        <begin position="248"/>
        <end position="267"/>
    </location>
</feature>
<dbReference type="GO" id="GO:0030621">
    <property type="term" value="F:U4 snRNA binding"/>
    <property type="evidence" value="ECO:0007669"/>
    <property type="project" value="TreeGrafter"/>
</dbReference>
<dbReference type="AlphaFoldDB" id="X8JVH2"/>
<dbReference type="PANTHER" id="PTHR19846:SF0">
    <property type="entry name" value="PRE-MRNA PROCESSING FACTOR 4"/>
    <property type="match status" value="1"/>
</dbReference>
<evidence type="ECO:0000313" key="5">
    <source>
        <dbReference type="EMBL" id="EUC67719.1"/>
    </source>
</evidence>
<dbReference type="PRINTS" id="PR00320">
    <property type="entry name" value="GPROTEINBRPT"/>
</dbReference>
<comment type="caution">
    <text evidence="5">The sequence shown here is derived from an EMBL/GenBank/DDBJ whole genome shotgun (WGS) entry which is preliminary data.</text>
</comment>
<organism evidence="5 6">
    <name type="scientific">Rhizoctonia solani AG-3 Rhs1AP</name>
    <dbReference type="NCBI Taxonomy" id="1086054"/>
    <lineage>
        <taxon>Eukaryota</taxon>
        <taxon>Fungi</taxon>
        <taxon>Dikarya</taxon>
        <taxon>Basidiomycota</taxon>
        <taxon>Agaricomycotina</taxon>
        <taxon>Agaricomycetes</taxon>
        <taxon>Cantharellales</taxon>
        <taxon>Ceratobasidiaceae</taxon>
        <taxon>Rhizoctonia</taxon>
    </lineage>
</organism>
<dbReference type="Pfam" id="PF00400">
    <property type="entry name" value="WD40"/>
    <property type="match status" value="4"/>
</dbReference>
<reference evidence="6" key="1">
    <citation type="journal article" date="2014" name="Genome Announc.">
        <title>Draft genome sequence of the plant-pathogenic soil fungus Rhizoctonia solani anastomosis group 3 strain Rhs1AP.</title>
        <authorList>
            <person name="Cubeta M.A."/>
            <person name="Thomas E."/>
            <person name="Dean R.A."/>
            <person name="Jabaji S."/>
            <person name="Neate S.M."/>
            <person name="Tavantzis S."/>
            <person name="Toda T."/>
            <person name="Vilgalys R."/>
            <person name="Bharathan N."/>
            <person name="Fedorova-Abrams N."/>
            <person name="Pakala S.B."/>
            <person name="Pakala S.M."/>
            <person name="Zafar N."/>
            <person name="Joardar V."/>
            <person name="Losada L."/>
            <person name="Nierman W.C."/>
        </authorList>
    </citation>
    <scope>NUCLEOTIDE SEQUENCE [LARGE SCALE GENOMIC DNA]</scope>
    <source>
        <strain evidence="6">AG-3</strain>
    </source>
</reference>
<feature type="repeat" description="WD" evidence="3">
    <location>
        <begin position="204"/>
        <end position="234"/>
    </location>
</feature>
<dbReference type="GO" id="GO:0046540">
    <property type="term" value="C:U4/U6 x U5 tri-snRNP complex"/>
    <property type="evidence" value="ECO:0007669"/>
    <property type="project" value="TreeGrafter"/>
</dbReference>
<name>X8JVH2_9AGAM</name>
<dbReference type="EMBL" id="JATN01000108">
    <property type="protein sequence ID" value="EUC67719.1"/>
    <property type="molecule type" value="Genomic_DNA"/>
</dbReference>
<dbReference type="InterPro" id="IPR020472">
    <property type="entry name" value="WD40_PAC1"/>
</dbReference>
<feature type="repeat" description="WD" evidence="3">
    <location>
        <begin position="75"/>
        <end position="116"/>
    </location>
</feature>
<feature type="non-terminal residue" evidence="5">
    <location>
        <position position="1"/>
    </location>
</feature>
<dbReference type="CDD" id="cd00200">
    <property type="entry name" value="WD40"/>
    <property type="match status" value="1"/>
</dbReference>
<accession>X8JVH2</accession>
<evidence type="ECO:0000256" key="4">
    <source>
        <dbReference type="SAM" id="MobiDB-lite"/>
    </source>
</evidence>
<dbReference type="PROSITE" id="PS50082">
    <property type="entry name" value="WD_REPEATS_2"/>
    <property type="match status" value="4"/>
</dbReference>
<dbReference type="SMART" id="SM00320">
    <property type="entry name" value="WD40"/>
    <property type="match status" value="5"/>
</dbReference>
<dbReference type="InterPro" id="IPR036322">
    <property type="entry name" value="WD40_repeat_dom_sf"/>
</dbReference>
<feature type="repeat" description="WD" evidence="3">
    <location>
        <begin position="161"/>
        <end position="202"/>
    </location>
</feature>
<keyword evidence="1 3" id="KW-0853">WD repeat</keyword>
<gene>
    <name evidence="5" type="ORF">RSOL_562280</name>
</gene>
<protein>
    <submittedName>
        <fullName evidence="5">WD40 domain protein</fullName>
    </submittedName>
</protein>
<keyword evidence="2" id="KW-0677">Repeat</keyword>
<feature type="repeat" description="WD" evidence="3">
    <location>
        <begin position="118"/>
        <end position="159"/>
    </location>
</feature>
<feature type="region of interest" description="Disordered" evidence="4">
    <location>
        <begin position="282"/>
        <end position="316"/>
    </location>
</feature>
<evidence type="ECO:0000256" key="2">
    <source>
        <dbReference type="ARBA" id="ARBA00022737"/>
    </source>
</evidence>
<evidence type="ECO:0000256" key="3">
    <source>
        <dbReference type="PROSITE-ProRule" id="PRU00221"/>
    </source>
</evidence>
<dbReference type="Proteomes" id="UP000030108">
    <property type="component" value="Unassembled WGS sequence"/>
</dbReference>
<dbReference type="PROSITE" id="PS00678">
    <property type="entry name" value="WD_REPEATS_1"/>
    <property type="match status" value="3"/>
</dbReference>
<dbReference type="GO" id="GO:0017070">
    <property type="term" value="F:U6 snRNA binding"/>
    <property type="evidence" value="ECO:0007669"/>
    <property type="project" value="TreeGrafter"/>
</dbReference>
<dbReference type="Gene3D" id="2.130.10.10">
    <property type="entry name" value="YVTN repeat-like/Quinoprotein amine dehydrogenase"/>
    <property type="match status" value="2"/>
</dbReference>
<proteinExistence type="predicted"/>
<dbReference type="PROSITE" id="PS50294">
    <property type="entry name" value="WD_REPEATS_REGION"/>
    <property type="match status" value="3"/>
</dbReference>
<dbReference type="GO" id="GO:0000398">
    <property type="term" value="P:mRNA splicing, via spliceosome"/>
    <property type="evidence" value="ECO:0007669"/>
    <property type="project" value="TreeGrafter"/>
</dbReference>
<dbReference type="PANTHER" id="PTHR19846">
    <property type="entry name" value="WD40 REPEAT PROTEIN"/>
    <property type="match status" value="1"/>
</dbReference>
<feature type="non-terminal residue" evidence="5">
    <location>
        <position position="421"/>
    </location>
</feature>
<evidence type="ECO:0000256" key="1">
    <source>
        <dbReference type="ARBA" id="ARBA00022574"/>
    </source>
</evidence>
<evidence type="ECO:0000313" key="6">
    <source>
        <dbReference type="Proteomes" id="UP000030108"/>
    </source>
</evidence>